<gene>
    <name evidence="1" type="ORF">EVAR_83104_1</name>
</gene>
<sequence length="103" mass="11194">MFGLLLLIVVKTSSKHLDLFSIDARVKKEGGGEGGEKSITGRPCARAHGSSVALYNCGRMFRRQLDLRNSAVSSTKSMSWTPVFGRGISFTYAEYSIGESVES</sequence>
<evidence type="ECO:0000313" key="2">
    <source>
        <dbReference type="Proteomes" id="UP000299102"/>
    </source>
</evidence>
<dbReference type="EMBL" id="BGZK01000598">
    <property type="protein sequence ID" value="GBP52243.1"/>
    <property type="molecule type" value="Genomic_DNA"/>
</dbReference>
<keyword evidence="2" id="KW-1185">Reference proteome</keyword>
<reference evidence="1 2" key="1">
    <citation type="journal article" date="2019" name="Commun. Biol.">
        <title>The bagworm genome reveals a unique fibroin gene that provides high tensile strength.</title>
        <authorList>
            <person name="Kono N."/>
            <person name="Nakamura H."/>
            <person name="Ohtoshi R."/>
            <person name="Tomita M."/>
            <person name="Numata K."/>
            <person name="Arakawa K."/>
        </authorList>
    </citation>
    <scope>NUCLEOTIDE SEQUENCE [LARGE SCALE GENOMIC DNA]</scope>
</reference>
<organism evidence="1 2">
    <name type="scientific">Eumeta variegata</name>
    <name type="common">Bagworm moth</name>
    <name type="synonym">Eumeta japonica</name>
    <dbReference type="NCBI Taxonomy" id="151549"/>
    <lineage>
        <taxon>Eukaryota</taxon>
        <taxon>Metazoa</taxon>
        <taxon>Ecdysozoa</taxon>
        <taxon>Arthropoda</taxon>
        <taxon>Hexapoda</taxon>
        <taxon>Insecta</taxon>
        <taxon>Pterygota</taxon>
        <taxon>Neoptera</taxon>
        <taxon>Endopterygota</taxon>
        <taxon>Lepidoptera</taxon>
        <taxon>Glossata</taxon>
        <taxon>Ditrysia</taxon>
        <taxon>Tineoidea</taxon>
        <taxon>Psychidae</taxon>
        <taxon>Oiketicinae</taxon>
        <taxon>Eumeta</taxon>
    </lineage>
</organism>
<accession>A0A4C1WMJ5</accession>
<evidence type="ECO:0000313" key="1">
    <source>
        <dbReference type="EMBL" id="GBP52243.1"/>
    </source>
</evidence>
<name>A0A4C1WMJ5_EUMVA</name>
<dbReference type="Proteomes" id="UP000299102">
    <property type="component" value="Unassembled WGS sequence"/>
</dbReference>
<comment type="caution">
    <text evidence="1">The sequence shown here is derived from an EMBL/GenBank/DDBJ whole genome shotgun (WGS) entry which is preliminary data.</text>
</comment>
<protein>
    <submittedName>
        <fullName evidence="1">Uncharacterized protein</fullName>
    </submittedName>
</protein>
<proteinExistence type="predicted"/>
<dbReference type="AlphaFoldDB" id="A0A4C1WMJ5"/>